<organism evidence="1 2">
    <name type="scientific">Lineolata rhizophorae</name>
    <dbReference type="NCBI Taxonomy" id="578093"/>
    <lineage>
        <taxon>Eukaryota</taxon>
        <taxon>Fungi</taxon>
        <taxon>Dikarya</taxon>
        <taxon>Ascomycota</taxon>
        <taxon>Pezizomycotina</taxon>
        <taxon>Dothideomycetes</taxon>
        <taxon>Dothideomycetes incertae sedis</taxon>
        <taxon>Lineolatales</taxon>
        <taxon>Lineolataceae</taxon>
        <taxon>Lineolata</taxon>
    </lineage>
</organism>
<dbReference type="Proteomes" id="UP000799766">
    <property type="component" value="Unassembled WGS sequence"/>
</dbReference>
<name>A0A6A6NNZ5_9PEZI</name>
<evidence type="ECO:0000313" key="1">
    <source>
        <dbReference type="EMBL" id="KAF2453399.1"/>
    </source>
</evidence>
<sequence length="324" mass="36737">MRDAQAPGQLGWYARLHLPSTDTGRASGTSSIPLPRIVHYLGSGSFIRYERGESRDPQRVYHREQLYGHYRTTIRPQSSKILVKSQPTMSCEPSRGQTWQRYWKISYFGTCLGFQTANLPLICQFGSRSMHPRLQASHRKLDTSAETKSPPPNCVSSFLTLTSKHGWARNHRGTIGTHLAPPCAELRAPRRAASGLFRHPSRWFSTRRIPLFEPSARIWGQQIHNYYRPTYFIPRTKAKISFDVRCRDGLLRAPPLTCGGEHFEPGRRCPDCWAEAVWRSRELAEAKPRGLHRGENRRLTSGSLGFVVAAPATEGRCSRGLSAR</sequence>
<proteinExistence type="predicted"/>
<protein>
    <submittedName>
        <fullName evidence="1">Uncharacterized protein</fullName>
    </submittedName>
</protein>
<dbReference type="EMBL" id="MU001697">
    <property type="protein sequence ID" value="KAF2453399.1"/>
    <property type="molecule type" value="Genomic_DNA"/>
</dbReference>
<gene>
    <name evidence="1" type="ORF">BDY21DRAFT_355749</name>
</gene>
<reference evidence="1" key="1">
    <citation type="journal article" date="2020" name="Stud. Mycol.">
        <title>101 Dothideomycetes genomes: a test case for predicting lifestyles and emergence of pathogens.</title>
        <authorList>
            <person name="Haridas S."/>
            <person name="Albert R."/>
            <person name="Binder M."/>
            <person name="Bloem J."/>
            <person name="Labutti K."/>
            <person name="Salamov A."/>
            <person name="Andreopoulos B."/>
            <person name="Baker S."/>
            <person name="Barry K."/>
            <person name="Bills G."/>
            <person name="Bluhm B."/>
            <person name="Cannon C."/>
            <person name="Castanera R."/>
            <person name="Culley D."/>
            <person name="Daum C."/>
            <person name="Ezra D."/>
            <person name="Gonzalez J."/>
            <person name="Henrissat B."/>
            <person name="Kuo A."/>
            <person name="Liang C."/>
            <person name="Lipzen A."/>
            <person name="Lutzoni F."/>
            <person name="Magnuson J."/>
            <person name="Mondo S."/>
            <person name="Nolan M."/>
            <person name="Ohm R."/>
            <person name="Pangilinan J."/>
            <person name="Park H.-J."/>
            <person name="Ramirez L."/>
            <person name="Alfaro M."/>
            <person name="Sun H."/>
            <person name="Tritt A."/>
            <person name="Yoshinaga Y."/>
            <person name="Zwiers L.-H."/>
            <person name="Turgeon B."/>
            <person name="Goodwin S."/>
            <person name="Spatafora J."/>
            <person name="Crous P."/>
            <person name="Grigoriev I."/>
        </authorList>
    </citation>
    <scope>NUCLEOTIDE SEQUENCE</scope>
    <source>
        <strain evidence="1">ATCC 16933</strain>
    </source>
</reference>
<evidence type="ECO:0000313" key="2">
    <source>
        <dbReference type="Proteomes" id="UP000799766"/>
    </source>
</evidence>
<accession>A0A6A6NNZ5</accession>
<keyword evidence="2" id="KW-1185">Reference proteome</keyword>
<dbReference type="AlphaFoldDB" id="A0A6A6NNZ5"/>